<evidence type="ECO:0000256" key="7">
    <source>
        <dbReference type="ARBA" id="ARBA00023136"/>
    </source>
</evidence>
<dbReference type="AlphaFoldDB" id="A0A8H7SWL5"/>
<keyword evidence="13" id="KW-1185">Reference proteome</keyword>
<dbReference type="Gene3D" id="3.40.50.1820">
    <property type="entry name" value="alpha/beta hydrolase"/>
    <property type="match status" value="1"/>
</dbReference>
<dbReference type="GO" id="GO:0072657">
    <property type="term" value="P:protein localization to membrane"/>
    <property type="evidence" value="ECO:0007669"/>
    <property type="project" value="TreeGrafter"/>
</dbReference>
<evidence type="ECO:0000256" key="4">
    <source>
        <dbReference type="ARBA" id="ARBA00022692"/>
    </source>
</evidence>
<comment type="caution">
    <text evidence="12">The sequence shown here is derived from an EMBL/GenBank/DDBJ whole genome shotgun (WGS) entry which is preliminary data.</text>
</comment>
<feature type="transmembrane region" description="Helical" evidence="9">
    <location>
        <begin position="432"/>
        <end position="455"/>
    </location>
</feature>
<feature type="chain" id="PRO_5034898525" description="DUF676 domain-containing protein" evidence="10">
    <location>
        <begin position="22"/>
        <end position="1047"/>
    </location>
</feature>
<evidence type="ECO:0000256" key="3">
    <source>
        <dbReference type="ARBA" id="ARBA00007920"/>
    </source>
</evidence>
<gene>
    <name evidence="12" type="ORF">INT48_008508</name>
</gene>
<feature type="transmembrane region" description="Helical" evidence="9">
    <location>
        <begin position="554"/>
        <end position="574"/>
    </location>
</feature>
<dbReference type="GO" id="GO:0005737">
    <property type="term" value="C:cytoplasm"/>
    <property type="evidence" value="ECO:0007669"/>
    <property type="project" value="UniProtKB-ARBA"/>
</dbReference>
<comment type="similarity">
    <text evidence="2">Belongs to the nonaspanin (TM9SF) (TC 9.A.2) family.</text>
</comment>
<evidence type="ECO:0000313" key="12">
    <source>
        <dbReference type="EMBL" id="KAG2235632.1"/>
    </source>
</evidence>
<feature type="compositionally biased region" description="Basic and acidic residues" evidence="8">
    <location>
        <begin position="1015"/>
        <end position="1032"/>
    </location>
</feature>
<accession>A0A8H7SWL5</accession>
<evidence type="ECO:0000256" key="9">
    <source>
        <dbReference type="SAM" id="Phobius"/>
    </source>
</evidence>
<dbReference type="GO" id="GO:0016020">
    <property type="term" value="C:membrane"/>
    <property type="evidence" value="ECO:0007669"/>
    <property type="project" value="UniProtKB-SubCell"/>
</dbReference>
<keyword evidence="4 9" id="KW-0812">Transmembrane</keyword>
<feature type="transmembrane region" description="Helical" evidence="9">
    <location>
        <begin position="359"/>
        <end position="384"/>
    </location>
</feature>
<reference evidence="12" key="1">
    <citation type="submission" date="2021-01" db="EMBL/GenBank/DDBJ databases">
        <title>Metabolic potential, ecology and presence of endohyphal bacteria is reflected in genomic diversity of Mucoromycotina.</title>
        <authorList>
            <person name="Muszewska A."/>
            <person name="Okrasinska A."/>
            <person name="Steczkiewicz K."/>
            <person name="Drgas O."/>
            <person name="Orlowska M."/>
            <person name="Perlinska-Lenart U."/>
            <person name="Aleksandrzak-Piekarczyk T."/>
            <person name="Szatraj K."/>
            <person name="Zielenkiewicz U."/>
            <person name="Pilsyk S."/>
            <person name="Malc E."/>
            <person name="Mieczkowski P."/>
            <person name="Kruszewska J.S."/>
            <person name="Biernat P."/>
            <person name="Pawlowska J."/>
        </authorList>
    </citation>
    <scope>NUCLEOTIDE SEQUENCE</scope>
    <source>
        <strain evidence="12">WA0000018081</strain>
    </source>
</reference>
<comment type="similarity">
    <text evidence="3">Belongs to the putative lipase ROG1 family.</text>
</comment>
<protein>
    <recommendedName>
        <fullName evidence="11">DUF676 domain-containing protein</fullName>
    </recommendedName>
</protein>
<proteinExistence type="inferred from homology"/>
<organism evidence="12 13">
    <name type="scientific">Thamnidium elegans</name>
    <dbReference type="NCBI Taxonomy" id="101142"/>
    <lineage>
        <taxon>Eukaryota</taxon>
        <taxon>Fungi</taxon>
        <taxon>Fungi incertae sedis</taxon>
        <taxon>Mucoromycota</taxon>
        <taxon>Mucoromycotina</taxon>
        <taxon>Mucoromycetes</taxon>
        <taxon>Mucorales</taxon>
        <taxon>Mucorineae</taxon>
        <taxon>Mucoraceae</taxon>
        <taxon>Thamnidium</taxon>
    </lineage>
</organism>
<dbReference type="PANTHER" id="PTHR10766">
    <property type="entry name" value="TRANSMEMBRANE 9 SUPERFAMILY PROTEIN"/>
    <property type="match status" value="1"/>
</dbReference>
<dbReference type="InterPro" id="IPR029058">
    <property type="entry name" value="AB_hydrolase_fold"/>
</dbReference>
<dbReference type="InterPro" id="IPR007751">
    <property type="entry name" value="DUF676_lipase-like"/>
</dbReference>
<dbReference type="Pfam" id="PF05057">
    <property type="entry name" value="DUF676"/>
    <property type="match status" value="1"/>
</dbReference>
<dbReference type="GO" id="GO:0007034">
    <property type="term" value="P:vacuolar transport"/>
    <property type="evidence" value="ECO:0007669"/>
    <property type="project" value="TreeGrafter"/>
</dbReference>
<keyword evidence="5 10" id="KW-0732">Signal</keyword>
<dbReference type="EMBL" id="JAEPRE010000029">
    <property type="protein sequence ID" value="KAG2235632.1"/>
    <property type="molecule type" value="Genomic_DNA"/>
</dbReference>
<keyword evidence="6 9" id="KW-1133">Transmembrane helix</keyword>
<feature type="transmembrane region" description="Helical" evidence="9">
    <location>
        <begin position="327"/>
        <end position="353"/>
    </location>
</feature>
<feature type="region of interest" description="Disordered" evidence="8">
    <location>
        <begin position="1015"/>
        <end position="1047"/>
    </location>
</feature>
<evidence type="ECO:0000313" key="13">
    <source>
        <dbReference type="Proteomes" id="UP000613177"/>
    </source>
</evidence>
<evidence type="ECO:0000256" key="1">
    <source>
        <dbReference type="ARBA" id="ARBA00004141"/>
    </source>
</evidence>
<dbReference type="PANTHER" id="PTHR10766:SF111">
    <property type="entry name" value="TRANSMEMBRANE 9 SUPERFAMILY MEMBER 2"/>
    <property type="match status" value="1"/>
</dbReference>
<feature type="transmembrane region" description="Helical" evidence="9">
    <location>
        <begin position="594"/>
        <end position="615"/>
    </location>
</feature>
<comment type="subcellular location">
    <subcellularLocation>
        <location evidence="1">Membrane</location>
        <topology evidence="1">Multi-pass membrane protein</topology>
    </subcellularLocation>
</comment>
<dbReference type="Proteomes" id="UP000613177">
    <property type="component" value="Unassembled WGS sequence"/>
</dbReference>
<feature type="signal peptide" evidence="10">
    <location>
        <begin position="1"/>
        <end position="21"/>
    </location>
</feature>
<feature type="transmembrane region" description="Helical" evidence="9">
    <location>
        <begin position="486"/>
        <end position="505"/>
    </location>
</feature>
<dbReference type="SUPFAM" id="SSF53474">
    <property type="entry name" value="alpha/beta-Hydrolases"/>
    <property type="match status" value="1"/>
</dbReference>
<evidence type="ECO:0000256" key="6">
    <source>
        <dbReference type="ARBA" id="ARBA00022989"/>
    </source>
</evidence>
<dbReference type="InterPro" id="IPR004240">
    <property type="entry name" value="EMP70"/>
</dbReference>
<sequence>MKSLQVISTLLFTFSLPFCFGFYLPGVAPHDYKAGEAVTLNVNSLTPSSTQQIKSVISYDYYNEKFHFCKPVDGIEKQAESIGSIIFGDRIFNSPLKLKMQEDQTCQEICQTEAIPAKDAKFINKVIADGYAFNWAVDGLPAATEDVDVNTGEKYYNIGFKLGNTYEDVSYLNNHYNIVIYYHITNRGLARVVGVVVKPTSRDTKADAKGDAKCTAEAGPFHLKEDGKSSVIYTYSVTWTASDIEWATRWDGYLRVLEPSIHWFSLINSSIIVLFLTGMVSMILLRALHKDISRYNAVDAQEDVQEDYGWKLVHGDVFRPPNKPMTLAVLTGSGVQLIAMTGVVLVFAVFGFLSPSNRGALGTMMILFFMIFSCISGYTSARLYKMNGGEMWKTNMILSATLLPGTLIGGLIGLNFFLIYSNSSGAVPFGTMMAIAGLWLIISLPLSIVGSYIGLRKPRIEQPVRTNQIPRQIPEQPTYLRSIPSILMGGILPFGAIFIELYFIMNSIWFHKIYYGIGFLFLVFGVLILTCSQVTILMCYFHMCGEDYHWSWRAFLTAAATGFYAYAYSFLYYFTKLDINSFTSTVLYFGYSSIISVLLAIMTGSIGYLSCLYFLRKIFSILSHGLWGNKSHMGYIENTLQEKYGDAIHILNASVNEAKYTYDGIDICGRRLADEIESTVVRLGKNGKRVTRFSIIGYSLGGLITRYAVGLLGQRGFFNTIEPDYYISFATPHMGVKNPSKSFISVVFNFMSSRIISRSGEQLQLIDKFDKQNNKSMLEVLADPDQIYFQYLAKFKTRRTYINIANDRTVPYWTAGMEVMDYFFENESYKTLITAYDVKAPTDGLLSRYRSSKLLLTYQNNNSTVKSSESDATLDRRRSSDVDKFVDGGMLAGALDALNLPGDTSPPLKRSSSHHDGSEITEQDETAYYCKVMPGKALESNAKPLQLDQKTLQIHKNLNLLDWERVWVYIRGFNAHGSIVFIEKLSKLGHFPACFTGLMQVKNVALDTVRAIEKTERENSRGKKCEHVDKRKSTGSTPTLKKFRPST</sequence>
<feature type="region of interest" description="Disordered" evidence="8">
    <location>
        <begin position="903"/>
        <end position="922"/>
    </location>
</feature>
<feature type="domain" description="DUF676" evidence="11">
    <location>
        <begin position="621"/>
        <end position="814"/>
    </location>
</feature>
<name>A0A8H7SWL5_9FUNG</name>
<evidence type="ECO:0000256" key="5">
    <source>
        <dbReference type="ARBA" id="ARBA00022729"/>
    </source>
</evidence>
<feature type="transmembrane region" description="Helical" evidence="9">
    <location>
        <begin position="396"/>
        <end position="420"/>
    </location>
</feature>
<evidence type="ECO:0000256" key="2">
    <source>
        <dbReference type="ARBA" id="ARBA00005227"/>
    </source>
</evidence>
<evidence type="ECO:0000256" key="8">
    <source>
        <dbReference type="SAM" id="MobiDB-lite"/>
    </source>
</evidence>
<dbReference type="Pfam" id="PF02990">
    <property type="entry name" value="EMP70"/>
    <property type="match status" value="1"/>
</dbReference>
<keyword evidence="7 9" id="KW-0472">Membrane</keyword>
<feature type="transmembrane region" description="Helical" evidence="9">
    <location>
        <begin position="517"/>
        <end position="542"/>
    </location>
</feature>
<feature type="transmembrane region" description="Helical" evidence="9">
    <location>
        <begin position="263"/>
        <end position="285"/>
    </location>
</feature>
<evidence type="ECO:0000259" key="11">
    <source>
        <dbReference type="Pfam" id="PF05057"/>
    </source>
</evidence>
<evidence type="ECO:0000256" key="10">
    <source>
        <dbReference type="SAM" id="SignalP"/>
    </source>
</evidence>